<keyword evidence="5 7" id="KW-1133">Transmembrane helix</keyword>
<evidence type="ECO:0000256" key="6">
    <source>
        <dbReference type="ARBA" id="ARBA00023136"/>
    </source>
</evidence>
<dbReference type="RefSeq" id="WP_207279433.1">
    <property type="nucleotide sequence ID" value="NZ_JAFLEQ010000016.1"/>
</dbReference>
<dbReference type="Pfam" id="PF07690">
    <property type="entry name" value="MFS_1"/>
    <property type="match status" value="1"/>
</dbReference>
<dbReference type="InterPro" id="IPR020846">
    <property type="entry name" value="MFS_dom"/>
</dbReference>
<feature type="transmembrane region" description="Helical" evidence="7">
    <location>
        <begin position="64"/>
        <end position="85"/>
    </location>
</feature>
<feature type="transmembrane region" description="Helical" evidence="7">
    <location>
        <begin position="321"/>
        <end position="339"/>
    </location>
</feature>
<feature type="transmembrane region" description="Helical" evidence="7">
    <location>
        <begin position="377"/>
        <end position="395"/>
    </location>
</feature>
<dbReference type="SUPFAM" id="SSF103473">
    <property type="entry name" value="MFS general substrate transporter"/>
    <property type="match status" value="1"/>
</dbReference>
<evidence type="ECO:0000259" key="8">
    <source>
        <dbReference type="PROSITE" id="PS50850"/>
    </source>
</evidence>
<feature type="transmembrane region" description="Helical" evidence="7">
    <location>
        <begin position="286"/>
        <end position="309"/>
    </location>
</feature>
<gene>
    <name evidence="9" type="ORF">JZY06_10230</name>
</gene>
<dbReference type="CDD" id="cd17321">
    <property type="entry name" value="MFS_MMR_MDR_like"/>
    <property type="match status" value="1"/>
</dbReference>
<evidence type="ECO:0000256" key="7">
    <source>
        <dbReference type="SAM" id="Phobius"/>
    </source>
</evidence>
<dbReference type="InterPro" id="IPR036259">
    <property type="entry name" value="MFS_trans_sf"/>
</dbReference>
<comment type="caution">
    <text evidence="9">The sequence shown here is derived from an EMBL/GenBank/DDBJ whole genome shotgun (WGS) entry which is preliminary data.</text>
</comment>
<keyword evidence="3" id="KW-1003">Cell membrane</keyword>
<feature type="transmembrane region" description="Helical" evidence="7">
    <location>
        <begin position="351"/>
        <end position="371"/>
    </location>
</feature>
<feature type="transmembrane region" description="Helical" evidence="7">
    <location>
        <begin position="155"/>
        <end position="179"/>
    </location>
</feature>
<feature type="transmembrane region" description="Helical" evidence="7">
    <location>
        <begin position="453"/>
        <end position="471"/>
    </location>
</feature>
<comment type="subcellular location">
    <subcellularLocation>
        <location evidence="1">Cell membrane</location>
        <topology evidence="1">Multi-pass membrane protein</topology>
    </subcellularLocation>
</comment>
<evidence type="ECO:0000256" key="4">
    <source>
        <dbReference type="ARBA" id="ARBA00022692"/>
    </source>
</evidence>
<accession>A0A939E210</accession>
<dbReference type="EMBL" id="JAFLEQ010000016">
    <property type="protein sequence ID" value="MBN9644984.1"/>
    <property type="molecule type" value="Genomic_DNA"/>
</dbReference>
<dbReference type="PROSITE" id="PS50850">
    <property type="entry name" value="MFS"/>
    <property type="match status" value="1"/>
</dbReference>
<evidence type="ECO:0000256" key="2">
    <source>
        <dbReference type="ARBA" id="ARBA00022448"/>
    </source>
</evidence>
<feature type="transmembrane region" description="Helical" evidence="7">
    <location>
        <begin position="122"/>
        <end position="143"/>
    </location>
</feature>
<sequence>MALRQQASTTSSGRPPSGAVVDVPIKQAWLALASLCIGFFMILLDQTVVAVATPDFQEGLNATLNQVVWVTSIYLLFFAVPLLVTGRMGDRFGQRRVFVVGVSVFTVSSLACGLAPTAGSLIAARAVQGLGAALLGPQSMSVINRIFPRDKRGAAMGIWGSVGGLATLVGPLLGGLIVGTIGWQWVFFINVPIGIVCVVMVMKFVPDMPRTARRMGLGSVIVSILAVAGVVFALQDGPKIGWNGWIIATLCCGLVLCGVFVRMQKTQERRGDDALVPPSLFSNHNFTVGTVSIFTMGFTVGAVTLPIMIHLQQGLGLSAEKAGFCLVPMAVISGVLAPFAGRLSDRLHPKVLSVGGFAAMTVGVAWLAAVMRDGVGLWWIFPAICLMGVGHGFIWSPNAATSMRDVQPTAIGAASGVYNTTRQVGSVLGAAAVGAIMQIEAARHTISTAMGNSVIIIAVVLAGGLVAVSFFKEVPPQYQQQ</sequence>
<protein>
    <submittedName>
        <fullName evidence="9">MFS transporter</fullName>
    </submittedName>
</protein>
<dbReference type="InterPro" id="IPR011701">
    <property type="entry name" value="MFS"/>
</dbReference>
<dbReference type="Proteomes" id="UP000664332">
    <property type="component" value="Unassembled WGS sequence"/>
</dbReference>
<evidence type="ECO:0000256" key="5">
    <source>
        <dbReference type="ARBA" id="ARBA00022989"/>
    </source>
</evidence>
<dbReference type="Gene3D" id="1.20.1250.20">
    <property type="entry name" value="MFS general substrate transporter like domains"/>
    <property type="match status" value="1"/>
</dbReference>
<feature type="transmembrane region" description="Helical" evidence="7">
    <location>
        <begin position="97"/>
        <end position="116"/>
    </location>
</feature>
<name>A0A939E210_9CORY</name>
<dbReference type="GO" id="GO:0022857">
    <property type="term" value="F:transmembrane transporter activity"/>
    <property type="evidence" value="ECO:0007669"/>
    <property type="project" value="InterPro"/>
</dbReference>
<feature type="transmembrane region" description="Helical" evidence="7">
    <location>
        <begin position="217"/>
        <end position="234"/>
    </location>
</feature>
<feature type="transmembrane region" description="Helical" evidence="7">
    <location>
        <begin position="240"/>
        <end position="261"/>
    </location>
</feature>
<dbReference type="GO" id="GO:0005886">
    <property type="term" value="C:plasma membrane"/>
    <property type="evidence" value="ECO:0007669"/>
    <property type="project" value="UniProtKB-SubCell"/>
</dbReference>
<dbReference type="Gene3D" id="1.20.1720.10">
    <property type="entry name" value="Multidrug resistance protein D"/>
    <property type="match status" value="1"/>
</dbReference>
<evidence type="ECO:0000313" key="9">
    <source>
        <dbReference type="EMBL" id="MBN9644984.1"/>
    </source>
</evidence>
<evidence type="ECO:0000313" key="10">
    <source>
        <dbReference type="Proteomes" id="UP000664332"/>
    </source>
</evidence>
<dbReference type="PANTHER" id="PTHR42718:SF42">
    <property type="entry name" value="EXPORT PROTEIN"/>
    <property type="match status" value="1"/>
</dbReference>
<dbReference type="AlphaFoldDB" id="A0A939E210"/>
<organism evidence="9 10">
    <name type="scientific">Corynebacterium mendelii</name>
    <dbReference type="NCBI Taxonomy" id="2765362"/>
    <lineage>
        <taxon>Bacteria</taxon>
        <taxon>Bacillati</taxon>
        <taxon>Actinomycetota</taxon>
        <taxon>Actinomycetes</taxon>
        <taxon>Mycobacteriales</taxon>
        <taxon>Corynebacteriaceae</taxon>
        <taxon>Corynebacterium</taxon>
    </lineage>
</organism>
<keyword evidence="6 7" id="KW-0472">Membrane</keyword>
<feature type="transmembrane region" description="Helical" evidence="7">
    <location>
        <begin position="185"/>
        <end position="205"/>
    </location>
</feature>
<reference evidence="9" key="1">
    <citation type="submission" date="2021-03" db="EMBL/GenBank/DDBJ databases">
        <authorList>
            <person name="Sun Q."/>
        </authorList>
    </citation>
    <scope>NUCLEOTIDE SEQUENCE</scope>
    <source>
        <strain evidence="9">CCM 8862</strain>
    </source>
</reference>
<keyword evidence="10" id="KW-1185">Reference proteome</keyword>
<proteinExistence type="predicted"/>
<evidence type="ECO:0000256" key="1">
    <source>
        <dbReference type="ARBA" id="ARBA00004651"/>
    </source>
</evidence>
<dbReference type="PRINTS" id="PR01036">
    <property type="entry name" value="TCRTETB"/>
</dbReference>
<dbReference type="InterPro" id="IPR004638">
    <property type="entry name" value="EmrB-like"/>
</dbReference>
<evidence type="ECO:0000256" key="3">
    <source>
        <dbReference type="ARBA" id="ARBA00022475"/>
    </source>
</evidence>
<feature type="domain" description="Major facilitator superfamily (MFS) profile" evidence="8">
    <location>
        <begin position="31"/>
        <end position="475"/>
    </location>
</feature>
<dbReference type="PANTHER" id="PTHR42718">
    <property type="entry name" value="MAJOR FACILITATOR SUPERFAMILY MULTIDRUG TRANSPORTER MFSC"/>
    <property type="match status" value="1"/>
</dbReference>
<dbReference type="NCBIfam" id="TIGR00711">
    <property type="entry name" value="efflux_EmrB"/>
    <property type="match status" value="1"/>
</dbReference>
<keyword evidence="2" id="KW-0813">Transport</keyword>
<keyword evidence="4 7" id="KW-0812">Transmembrane</keyword>
<feature type="transmembrane region" description="Helical" evidence="7">
    <location>
        <begin position="29"/>
        <end position="52"/>
    </location>
</feature>